<organism evidence="1">
    <name type="scientific">bioreactor metagenome</name>
    <dbReference type="NCBI Taxonomy" id="1076179"/>
    <lineage>
        <taxon>unclassified sequences</taxon>
        <taxon>metagenomes</taxon>
        <taxon>ecological metagenomes</taxon>
    </lineage>
</organism>
<comment type="caution">
    <text evidence="1">The sequence shown here is derived from an EMBL/GenBank/DDBJ whole genome shotgun (WGS) entry which is preliminary data.</text>
</comment>
<reference evidence="1" key="1">
    <citation type="submission" date="2019-08" db="EMBL/GenBank/DDBJ databases">
        <authorList>
            <person name="Kucharzyk K."/>
            <person name="Murdoch R.W."/>
            <person name="Higgins S."/>
            <person name="Loffler F."/>
        </authorList>
    </citation>
    <scope>NUCLEOTIDE SEQUENCE</scope>
</reference>
<sequence length="67" mass="8062">MELLIIDLKEKLLIRRKNEYEKMQQYSTNEAHELLLISSGKIIELDFIINSMSEMISYYEYSKEITK</sequence>
<proteinExistence type="predicted"/>
<dbReference type="AlphaFoldDB" id="A0A645EJE4"/>
<evidence type="ECO:0000313" key="1">
    <source>
        <dbReference type="EMBL" id="MPN00834.1"/>
    </source>
</evidence>
<protein>
    <submittedName>
        <fullName evidence="1">Uncharacterized protein</fullName>
    </submittedName>
</protein>
<name>A0A645EJE4_9ZZZZ</name>
<gene>
    <name evidence="1" type="ORF">SDC9_148032</name>
</gene>
<accession>A0A645EJE4</accession>
<dbReference type="EMBL" id="VSSQ01046861">
    <property type="protein sequence ID" value="MPN00834.1"/>
    <property type="molecule type" value="Genomic_DNA"/>
</dbReference>